<proteinExistence type="predicted"/>
<gene>
    <name evidence="5" type="ORF">GWI33_007103</name>
    <name evidence="4" type="ORF">GWI33_010696</name>
</gene>
<evidence type="ECO:0000313" key="6">
    <source>
        <dbReference type="Proteomes" id="UP000625711"/>
    </source>
</evidence>
<evidence type="ECO:0000313" key="4">
    <source>
        <dbReference type="EMBL" id="KAF7276292.1"/>
    </source>
</evidence>
<dbReference type="SUPFAM" id="SSF109604">
    <property type="entry name" value="HD-domain/PDEase-like"/>
    <property type="match status" value="1"/>
</dbReference>
<dbReference type="GO" id="GO:0007165">
    <property type="term" value="P:signal transduction"/>
    <property type="evidence" value="ECO:0007669"/>
    <property type="project" value="InterPro"/>
</dbReference>
<dbReference type="PROSITE" id="PS51845">
    <property type="entry name" value="PDEASE_I_2"/>
    <property type="match status" value="1"/>
</dbReference>
<comment type="caution">
    <text evidence="5">The sequence shown here is derived from an EMBL/GenBank/DDBJ whole genome shotgun (WGS) entry which is preliminary data.</text>
</comment>
<name>A0A834IF73_RHYFE</name>
<dbReference type="GO" id="GO:0004114">
    <property type="term" value="F:3',5'-cyclic-nucleotide phosphodiesterase activity"/>
    <property type="evidence" value="ECO:0007669"/>
    <property type="project" value="InterPro"/>
</dbReference>
<reference evidence="5" key="1">
    <citation type="submission" date="2020-08" db="EMBL/GenBank/DDBJ databases">
        <title>Genome sequencing and assembly of the red palm weevil Rhynchophorus ferrugineus.</title>
        <authorList>
            <person name="Dias G.B."/>
            <person name="Bergman C.M."/>
            <person name="Manee M."/>
        </authorList>
    </citation>
    <scope>NUCLEOTIDE SEQUENCE</scope>
    <source>
        <strain evidence="5">AA-2017</strain>
        <tissue evidence="5">Whole larva</tissue>
    </source>
</reference>
<keyword evidence="1" id="KW-0479">Metal-binding</keyword>
<dbReference type="GO" id="GO:0046872">
    <property type="term" value="F:metal ion binding"/>
    <property type="evidence" value="ECO:0007669"/>
    <property type="project" value="UniProtKB-KW"/>
</dbReference>
<keyword evidence="6" id="KW-1185">Reference proteome</keyword>
<keyword evidence="2" id="KW-0378">Hydrolase</keyword>
<protein>
    <recommendedName>
        <fullName evidence="3">PDEase domain-containing protein</fullName>
    </recommendedName>
</protein>
<dbReference type="EMBL" id="JAACXV010001663">
    <property type="protein sequence ID" value="KAF7277488.1"/>
    <property type="molecule type" value="Genomic_DNA"/>
</dbReference>
<feature type="domain" description="PDEase" evidence="3">
    <location>
        <begin position="1"/>
        <end position="82"/>
    </location>
</feature>
<evidence type="ECO:0000256" key="1">
    <source>
        <dbReference type="ARBA" id="ARBA00022723"/>
    </source>
</evidence>
<evidence type="ECO:0000313" key="5">
    <source>
        <dbReference type="EMBL" id="KAF7277488.1"/>
    </source>
</evidence>
<dbReference type="AlphaFoldDB" id="A0A834IF73"/>
<organism evidence="5 6">
    <name type="scientific">Rhynchophorus ferrugineus</name>
    <name type="common">Red palm weevil</name>
    <name type="synonym">Curculio ferrugineus</name>
    <dbReference type="NCBI Taxonomy" id="354439"/>
    <lineage>
        <taxon>Eukaryota</taxon>
        <taxon>Metazoa</taxon>
        <taxon>Ecdysozoa</taxon>
        <taxon>Arthropoda</taxon>
        <taxon>Hexapoda</taxon>
        <taxon>Insecta</taxon>
        <taxon>Pterygota</taxon>
        <taxon>Neoptera</taxon>
        <taxon>Endopterygota</taxon>
        <taxon>Coleoptera</taxon>
        <taxon>Polyphaga</taxon>
        <taxon>Cucujiformia</taxon>
        <taxon>Curculionidae</taxon>
        <taxon>Dryophthorinae</taxon>
        <taxon>Rhynchophorus</taxon>
    </lineage>
</organism>
<dbReference type="InterPro" id="IPR036971">
    <property type="entry name" value="PDEase_catalytic_dom_sf"/>
</dbReference>
<dbReference type="EMBL" id="JAACXV010007678">
    <property type="protein sequence ID" value="KAF7276292.1"/>
    <property type="molecule type" value="Genomic_DNA"/>
</dbReference>
<evidence type="ECO:0000256" key="2">
    <source>
        <dbReference type="ARBA" id="ARBA00022801"/>
    </source>
</evidence>
<dbReference type="OrthoDB" id="546632at2759"/>
<dbReference type="InterPro" id="IPR002073">
    <property type="entry name" value="PDEase_catalytic_dom"/>
</dbReference>
<evidence type="ECO:0000259" key="3">
    <source>
        <dbReference type="PROSITE" id="PS51845"/>
    </source>
</evidence>
<feature type="non-terminal residue" evidence="5">
    <location>
        <position position="1"/>
    </location>
</feature>
<dbReference type="Proteomes" id="UP000625711">
    <property type="component" value="Unassembled WGS sequence"/>
</dbReference>
<accession>A0A834IF73</accession>
<dbReference type="Gene3D" id="1.10.1300.10">
    <property type="entry name" value="3'5'-cyclic nucleotide phosphodiesterase, catalytic domain"/>
    <property type="match status" value="1"/>
</dbReference>
<sequence length="82" mass="10010">DTQVSDAIRQWLRMPSFDARPWEDEELLLLLQQMYLEHDFCSKFAIDISTLRNFLYEVYKNYNEVPFHNFRHCFCVAQMVSR</sequence>
<dbReference type="PANTHER" id="PTHR11347">
    <property type="entry name" value="CYCLIC NUCLEOTIDE PHOSPHODIESTERASE"/>
    <property type="match status" value="1"/>
</dbReference>